<reference evidence="3" key="2">
    <citation type="submission" date="2015-01" db="EMBL/GenBank/DDBJ databases">
        <title>Evolutionary Origins and Diversification of the Mycorrhizal Mutualists.</title>
        <authorList>
            <consortium name="DOE Joint Genome Institute"/>
            <consortium name="Mycorrhizal Genomics Consortium"/>
            <person name="Kohler A."/>
            <person name="Kuo A."/>
            <person name="Nagy L.G."/>
            <person name="Floudas D."/>
            <person name="Copeland A."/>
            <person name="Barry K.W."/>
            <person name="Cichocki N."/>
            <person name="Veneault-Fourrey C."/>
            <person name="LaButti K."/>
            <person name="Lindquist E.A."/>
            <person name="Lipzen A."/>
            <person name="Lundell T."/>
            <person name="Morin E."/>
            <person name="Murat C."/>
            <person name="Riley R."/>
            <person name="Ohm R."/>
            <person name="Sun H."/>
            <person name="Tunlid A."/>
            <person name="Henrissat B."/>
            <person name="Grigoriev I.V."/>
            <person name="Hibbett D.S."/>
            <person name="Martin F."/>
        </authorList>
    </citation>
    <scope>NUCLEOTIDE SEQUENCE [LARGE SCALE GENOMIC DNA]</scope>
    <source>
        <strain evidence="3">MUT 4182</strain>
    </source>
</reference>
<name>A0A0C3Q322_9AGAM</name>
<organism evidence="2 3">
    <name type="scientific">Tulasnella calospora MUT 4182</name>
    <dbReference type="NCBI Taxonomy" id="1051891"/>
    <lineage>
        <taxon>Eukaryota</taxon>
        <taxon>Fungi</taxon>
        <taxon>Dikarya</taxon>
        <taxon>Basidiomycota</taxon>
        <taxon>Agaricomycotina</taxon>
        <taxon>Agaricomycetes</taxon>
        <taxon>Cantharellales</taxon>
        <taxon>Tulasnellaceae</taxon>
        <taxon>Tulasnella</taxon>
    </lineage>
</organism>
<keyword evidence="3" id="KW-1185">Reference proteome</keyword>
<reference evidence="2 3" key="1">
    <citation type="submission" date="2014-04" db="EMBL/GenBank/DDBJ databases">
        <authorList>
            <consortium name="DOE Joint Genome Institute"/>
            <person name="Kuo A."/>
            <person name="Girlanda M."/>
            <person name="Perotto S."/>
            <person name="Kohler A."/>
            <person name="Nagy L.G."/>
            <person name="Floudas D."/>
            <person name="Copeland A."/>
            <person name="Barry K.W."/>
            <person name="Cichocki N."/>
            <person name="Veneault-Fourrey C."/>
            <person name="LaButti K."/>
            <person name="Lindquist E.A."/>
            <person name="Lipzen A."/>
            <person name="Lundell T."/>
            <person name="Morin E."/>
            <person name="Murat C."/>
            <person name="Sun H."/>
            <person name="Tunlid A."/>
            <person name="Henrissat B."/>
            <person name="Grigoriev I.V."/>
            <person name="Hibbett D.S."/>
            <person name="Martin F."/>
            <person name="Nordberg H.P."/>
            <person name="Cantor M.N."/>
            <person name="Hua S.X."/>
        </authorList>
    </citation>
    <scope>NUCLEOTIDE SEQUENCE [LARGE SCALE GENOMIC DNA]</scope>
    <source>
        <strain evidence="2 3">MUT 4182</strain>
    </source>
</reference>
<accession>A0A0C3Q322</accession>
<feature type="compositionally biased region" description="Basic and acidic residues" evidence="1">
    <location>
        <begin position="1"/>
        <end position="26"/>
    </location>
</feature>
<proteinExistence type="predicted"/>
<dbReference type="AlphaFoldDB" id="A0A0C3Q322"/>
<protein>
    <submittedName>
        <fullName evidence="2">Uncharacterized protein</fullName>
    </submittedName>
</protein>
<dbReference type="HOGENOM" id="CLU_2905836_0_0_1"/>
<dbReference type="EMBL" id="KN823399">
    <property type="protein sequence ID" value="KIO17316.1"/>
    <property type="molecule type" value="Genomic_DNA"/>
</dbReference>
<feature type="region of interest" description="Disordered" evidence="1">
    <location>
        <begin position="1"/>
        <end position="62"/>
    </location>
</feature>
<evidence type="ECO:0000313" key="3">
    <source>
        <dbReference type="Proteomes" id="UP000054248"/>
    </source>
</evidence>
<evidence type="ECO:0000313" key="2">
    <source>
        <dbReference type="EMBL" id="KIO17316.1"/>
    </source>
</evidence>
<gene>
    <name evidence="2" type="ORF">M407DRAFT_33026</name>
</gene>
<sequence>MSQKRWEKKDQNGRQQKGTEFEHEEAVLTFTGYGNDASQRRETQVPKLNRRKRRLRTDPNHT</sequence>
<dbReference type="Proteomes" id="UP000054248">
    <property type="component" value="Unassembled WGS sequence"/>
</dbReference>
<evidence type="ECO:0000256" key="1">
    <source>
        <dbReference type="SAM" id="MobiDB-lite"/>
    </source>
</evidence>